<gene>
    <name evidence="1" type="ORF">GCM10011400_03450</name>
</gene>
<dbReference type="RefSeq" id="WP_115780568.1">
    <property type="nucleotide sequence ID" value="NZ_BMHL01000001.1"/>
</dbReference>
<protein>
    <recommendedName>
        <fullName evidence="3">AAA+ ATPase domain-containing protein</fullName>
    </recommendedName>
</protein>
<accession>A0ABQ1L913</accession>
<comment type="caution">
    <text evidence="1">The sequence shown here is derived from an EMBL/GenBank/DDBJ whole genome shotgun (WGS) entry which is preliminary data.</text>
</comment>
<dbReference type="Proteomes" id="UP000602004">
    <property type="component" value="Unassembled WGS sequence"/>
</dbReference>
<keyword evidence="2" id="KW-1185">Reference proteome</keyword>
<dbReference type="Pfam" id="PF13481">
    <property type="entry name" value="AAA_25"/>
    <property type="match status" value="1"/>
</dbReference>
<evidence type="ECO:0000313" key="1">
    <source>
        <dbReference type="EMBL" id="GGC20429.1"/>
    </source>
</evidence>
<dbReference type="Gene3D" id="3.40.50.300">
    <property type="entry name" value="P-loop containing nucleotide triphosphate hydrolases"/>
    <property type="match status" value="1"/>
</dbReference>
<evidence type="ECO:0000313" key="2">
    <source>
        <dbReference type="Proteomes" id="UP000602004"/>
    </source>
</evidence>
<name>A0ABQ1L913_9BURK</name>
<proteinExistence type="predicted"/>
<dbReference type="SUPFAM" id="SSF52540">
    <property type="entry name" value="P-loop containing nucleoside triphosphate hydrolases"/>
    <property type="match status" value="1"/>
</dbReference>
<dbReference type="InterPro" id="IPR027417">
    <property type="entry name" value="P-loop_NTPase"/>
</dbReference>
<organism evidence="1 2">
    <name type="scientific">Paraburkholderia caffeinilytica</name>
    <dbReference type="NCBI Taxonomy" id="1761016"/>
    <lineage>
        <taxon>Bacteria</taxon>
        <taxon>Pseudomonadati</taxon>
        <taxon>Pseudomonadota</taxon>
        <taxon>Betaproteobacteria</taxon>
        <taxon>Burkholderiales</taxon>
        <taxon>Burkholderiaceae</taxon>
        <taxon>Paraburkholderia</taxon>
    </lineage>
</organism>
<evidence type="ECO:0008006" key="3">
    <source>
        <dbReference type="Google" id="ProtNLM"/>
    </source>
</evidence>
<dbReference type="EMBL" id="BMHL01000001">
    <property type="protein sequence ID" value="GGC20429.1"/>
    <property type="molecule type" value="Genomic_DNA"/>
</dbReference>
<sequence>MGRDLNDVAAEGGADAVRFVVANGKRILKHSEREAISGNDELPLKIAFADELPEAFTPPDELVQGILTTGDSSVLYGDTNSGKTFLVIDIAAAVARGVDWMGRRTEPGMVVYLAAESPASVRSRLQAYQKHHGVRVPNFAIVQNPVNLFDGDRDTEAIIKTVRQLEAQRGQKVRLIIGDTLARLSAGANENAGQDMGLVIARIDRIRTECDAHFMLVHHSGKNAAAGSRGWSGVRGAVDSEIEVTDLPTGRCAEITKVRDLGTKGERIGFRLDVVELGVTKWGAPATTCVVVPTNAPDKPKSSKGKGTGEIQGAVIEFLASHKVGIKKSVVVAHFAGRYDKGPIYRAIKTLVAASAIHETAGMVCITEVAT</sequence>
<reference evidence="2" key="1">
    <citation type="journal article" date="2019" name="Int. J. Syst. Evol. Microbiol.">
        <title>The Global Catalogue of Microorganisms (GCM) 10K type strain sequencing project: providing services to taxonomists for standard genome sequencing and annotation.</title>
        <authorList>
            <consortium name="The Broad Institute Genomics Platform"/>
            <consortium name="The Broad Institute Genome Sequencing Center for Infectious Disease"/>
            <person name="Wu L."/>
            <person name="Ma J."/>
        </authorList>
    </citation>
    <scope>NUCLEOTIDE SEQUENCE [LARGE SCALE GENOMIC DNA]</scope>
    <source>
        <strain evidence="2">CGMCC 1.15103</strain>
    </source>
</reference>
<dbReference type="CDD" id="cd01125">
    <property type="entry name" value="RepA_RSF1010_like"/>
    <property type="match status" value="1"/>
</dbReference>
<dbReference type="InterPro" id="IPR038724">
    <property type="entry name" value="RepA"/>
</dbReference>